<feature type="compositionally biased region" description="Polar residues" evidence="2">
    <location>
        <begin position="256"/>
        <end position="272"/>
    </location>
</feature>
<dbReference type="Pfam" id="PF00169">
    <property type="entry name" value="PH"/>
    <property type="match status" value="1"/>
</dbReference>
<feature type="compositionally biased region" description="Polar residues" evidence="2">
    <location>
        <begin position="46"/>
        <end position="62"/>
    </location>
</feature>
<dbReference type="InterPro" id="IPR001683">
    <property type="entry name" value="PX_dom"/>
</dbReference>
<feature type="domain" description="Rho-GAP" evidence="6">
    <location>
        <begin position="1218"/>
        <end position="1410"/>
    </location>
</feature>
<dbReference type="PROSITE" id="PS50195">
    <property type="entry name" value="PX"/>
    <property type="match status" value="1"/>
</dbReference>
<evidence type="ECO:0000256" key="1">
    <source>
        <dbReference type="ARBA" id="ARBA00022468"/>
    </source>
</evidence>
<feature type="compositionally biased region" description="Pro residues" evidence="2">
    <location>
        <begin position="1164"/>
        <end position="1174"/>
    </location>
</feature>
<organism evidence="7">
    <name type="scientific">Dichomitus squalens</name>
    <dbReference type="NCBI Taxonomy" id="114155"/>
    <lineage>
        <taxon>Eukaryota</taxon>
        <taxon>Fungi</taxon>
        <taxon>Dikarya</taxon>
        <taxon>Basidiomycota</taxon>
        <taxon>Agaricomycotina</taxon>
        <taxon>Agaricomycetes</taxon>
        <taxon>Polyporales</taxon>
        <taxon>Polyporaceae</taxon>
        <taxon>Dichomitus</taxon>
    </lineage>
</organism>
<feature type="compositionally biased region" description="Pro residues" evidence="2">
    <location>
        <begin position="689"/>
        <end position="698"/>
    </location>
</feature>
<dbReference type="OrthoDB" id="185175at2759"/>
<dbReference type="InterPro" id="IPR011993">
    <property type="entry name" value="PH-like_dom_sf"/>
</dbReference>
<name>A0A4Q9MVQ1_9APHY</name>
<proteinExistence type="predicted"/>
<dbReference type="InterPro" id="IPR001849">
    <property type="entry name" value="PH_domain"/>
</dbReference>
<feature type="compositionally biased region" description="Polar residues" evidence="2">
    <location>
        <begin position="983"/>
        <end position="998"/>
    </location>
</feature>
<reference evidence="7" key="1">
    <citation type="submission" date="2019-01" db="EMBL/GenBank/DDBJ databases">
        <title>Draft genome sequences of three monokaryotic isolates of the white-rot basidiomycete fungus Dichomitus squalens.</title>
        <authorList>
            <consortium name="DOE Joint Genome Institute"/>
            <person name="Lopez S.C."/>
            <person name="Andreopoulos B."/>
            <person name="Pangilinan J."/>
            <person name="Lipzen A."/>
            <person name="Riley R."/>
            <person name="Ahrendt S."/>
            <person name="Ng V."/>
            <person name="Barry K."/>
            <person name="Daum C."/>
            <person name="Grigoriev I.V."/>
            <person name="Hilden K.S."/>
            <person name="Makela M.R."/>
            <person name="de Vries R.P."/>
        </authorList>
    </citation>
    <scope>NUCLEOTIDE SEQUENCE [LARGE SCALE GENOMIC DNA]</scope>
    <source>
        <strain evidence="7">OM18370.1</strain>
    </source>
</reference>
<dbReference type="PANTHER" id="PTHR23176:SF129">
    <property type="entry name" value="RHO GTPASE ACTIVATING PROTEIN AT 16F, ISOFORM E-RELATED"/>
    <property type="match status" value="1"/>
</dbReference>
<evidence type="ECO:0000256" key="2">
    <source>
        <dbReference type="SAM" id="MobiDB-lite"/>
    </source>
</evidence>
<dbReference type="Proteomes" id="UP000292957">
    <property type="component" value="Unassembled WGS sequence"/>
</dbReference>
<feature type="region of interest" description="Disordered" evidence="2">
    <location>
        <begin position="977"/>
        <end position="1000"/>
    </location>
</feature>
<feature type="region of interest" description="Disordered" evidence="2">
    <location>
        <begin position="146"/>
        <end position="424"/>
    </location>
</feature>
<dbReference type="PANTHER" id="PTHR23176">
    <property type="entry name" value="RHO/RAC/CDC GTPASE-ACTIVATING PROTEIN"/>
    <property type="match status" value="1"/>
</dbReference>
<dbReference type="InterPro" id="IPR050729">
    <property type="entry name" value="Rho-GAP"/>
</dbReference>
<feature type="compositionally biased region" description="Low complexity" evidence="2">
    <location>
        <begin position="307"/>
        <end position="330"/>
    </location>
</feature>
<dbReference type="Pfam" id="PF00620">
    <property type="entry name" value="RhoGAP"/>
    <property type="match status" value="1"/>
</dbReference>
<dbReference type="GO" id="GO:0005737">
    <property type="term" value="C:cytoplasm"/>
    <property type="evidence" value="ECO:0007669"/>
    <property type="project" value="TreeGrafter"/>
</dbReference>
<dbReference type="CDD" id="cd06093">
    <property type="entry name" value="PX_domain"/>
    <property type="match status" value="1"/>
</dbReference>
<feature type="transmembrane region" description="Helical" evidence="3">
    <location>
        <begin position="1369"/>
        <end position="1389"/>
    </location>
</feature>
<feature type="compositionally biased region" description="Low complexity" evidence="2">
    <location>
        <begin position="163"/>
        <end position="187"/>
    </location>
</feature>
<feature type="region of interest" description="Disordered" evidence="2">
    <location>
        <begin position="1444"/>
        <end position="1585"/>
    </location>
</feature>
<dbReference type="InterPro" id="IPR008936">
    <property type="entry name" value="Rho_GTPase_activation_prot"/>
</dbReference>
<protein>
    <recommendedName>
        <fullName evidence="8">RhoGAP-domain-containing protein</fullName>
    </recommendedName>
</protein>
<feature type="compositionally biased region" description="Polar residues" evidence="2">
    <location>
        <begin position="1499"/>
        <end position="1508"/>
    </location>
</feature>
<feature type="region of interest" description="Disordered" evidence="2">
    <location>
        <begin position="1"/>
        <end position="62"/>
    </location>
</feature>
<evidence type="ECO:0000259" key="4">
    <source>
        <dbReference type="PROSITE" id="PS50003"/>
    </source>
</evidence>
<feature type="compositionally biased region" description="Acidic residues" evidence="2">
    <location>
        <begin position="1450"/>
        <end position="1473"/>
    </location>
</feature>
<dbReference type="SUPFAM" id="SSF50729">
    <property type="entry name" value="PH domain-like"/>
    <property type="match status" value="1"/>
</dbReference>
<dbReference type="SUPFAM" id="SSF64268">
    <property type="entry name" value="PX domain"/>
    <property type="match status" value="1"/>
</dbReference>
<evidence type="ECO:0000313" key="7">
    <source>
        <dbReference type="EMBL" id="TBU30732.1"/>
    </source>
</evidence>
<feature type="compositionally biased region" description="Low complexity" evidence="2">
    <location>
        <begin position="1059"/>
        <end position="1070"/>
    </location>
</feature>
<feature type="region of interest" description="Disordered" evidence="2">
    <location>
        <begin position="475"/>
        <end position="499"/>
    </location>
</feature>
<feature type="compositionally biased region" description="Polar residues" evidence="2">
    <location>
        <begin position="566"/>
        <end position="575"/>
    </location>
</feature>
<feature type="compositionally biased region" description="Polar residues" evidence="2">
    <location>
        <begin position="1576"/>
        <end position="1585"/>
    </location>
</feature>
<dbReference type="GO" id="GO:0035091">
    <property type="term" value="F:phosphatidylinositol binding"/>
    <property type="evidence" value="ECO:0007669"/>
    <property type="project" value="InterPro"/>
</dbReference>
<feature type="transmembrane region" description="Helical" evidence="3">
    <location>
        <begin position="1334"/>
        <end position="1357"/>
    </location>
</feature>
<dbReference type="PROSITE" id="PS50238">
    <property type="entry name" value="RHOGAP"/>
    <property type="match status" value="1"/>
</dbReference>
<feature type="domain" description="PX" evidence="5">
    <location>
        <begin position="718"/>
        <end position="834"/>
    </location>
</feature>
<feature type="compositionally biased region" description="Polar residues" evidence="2">
    <location>
        <begin position="1475"/>
        <end position="1492"/>
    </location>
</feature>
<dbReference type="GO" id="GO:0007165">
    <property type="term" value="P:signal transduction"/>
    <property type="evidence" value="ECO:0007669"/>
    <property type="project" value="InterPro"/>
</dbReference>
<feature type="compositionally biased region" description="Polar residues" evidence="2">
    <location>
        <begin position="402"/>
        <end position="411"/>
    </location>
</feature>
<feature type="compositionally biased region" description="Pro residues" evidence="2">
    <location>
        <begin position="608"/>
        <end position="620"/>
    </location>
</feature>
<dbReference type="Gene3D" id="3.30.1520.10">
    <property type="entry name" value="Phox-like domain"/>
    <property type="match status" value="1"/>
</dbReference>
<dbReference type="InterPro" id="IPR036871">
    <property type="entry name" value="PX_dom_sf"/>
</dbReference>
<dbReference type="FunFam" id="2.30.29.30:FF:000452">
    <property type="entry name" value="Rho GTPase activator (Bem3)"/>
    <property type="match status" value="1"/>
</dbReference>
<feature type="compositionally biased region" description="Basic and acidic residues" evidence="2">
    <location>
        <begin position="1119"/>
        <end position="1140"/>
    </location>
</feature>
<dbReference type="GO" id="GO:0005096">
    <property type="term" value="F:GTPase activator activity"/>
    <property type="evidence" value="ECO:0007669"/>
    <property type="project" value="UniProtKB-KW"/>
</dbReference>
<dbReference type="Gene3D" id="1.10.555.10">
    <property type="entry name" value="Rho GTPase activation protein"/>
    <property type="match status" value="1"/>
</dbReference>
<evidence type="ECO:0000259" key="6">
    <source>
        <dbReference type="PROSITE" id="PS50238"/>
    </source>
</evidence>
<accession>A0A4Q9MVQ1</accession>
<feature type="compositionally biased region" description="Polar residues" evidence="2">
    <location>
        <begin position="621"/>
        <end position="632"/>
    </location>
</feature>
<sequence length="1585" mass="170155">MATPNPPRILTNGTPVRDRLYRSDYPPSATNSPATMRPAASFPNPLASNASIHPNPNSAVPTTQPLTVEGLLANNGNSISAALDAAVNERNALSAQNTQLWKLIEKQRSGYNHLMKEVERIRGERDLYRNRLQANGEHTDALLRAHRAKEKSEGKDSTLRPTASHSQLKSSDSSASNSSSRGTPSASDPRSHLMRTHSDDSPARAQHLSTSRSFDPSQTASPSARFTPERRGSSDTMQRAESPVRREPPNGHVLASQASSSAHTPSPLSISSVERPADIPVTPRKSPPLSMSPTEESFPSAAPTPIPARSASLSISSTPTQSPSTATRSAKPLYPSDPADPVLGGWEAQGAPLPAPPEIPKQQLQSQTQLQNGVLLTPATPVRTASTSRDPEPEPPRAPNGHLTNGRHSPQQAPPVNTPPSSQSVAIKVNGVSNLNIRQPSASRDSQISLPEEAKRYYASMASPAASPGMKFSFSSNSNSPLRQEDVASESTVHSESIGVVDAHRASPQSGGLGTPGHIEVAGGAMAVEARAETNGRSGSRDRFVDDAGEFLDMDDEDSAYDIGVNGTSNGQYASRPSYDETEEASAARKREKMRSTRPSGPAVEDFPLPPGTTSVPPPSAQYQRETPSPGSAPSVHAQMGPPSRQGSVAEATSTARESRPSLQSTSESHSHQTISLASSQTLVDAQPPASPFPLPLPANPPTMSFRALPLLAEDLPYTEVVVLNSSIRPNDKGKEVLSFIISVDPGRGKDSWKVEKLYSDVLGLDARVRAAVGRTTSRKLATLPEGRLWRDHAPAKVDQRKVALEAYLRSLIALPVKNKDETIAFFTSDIVRETQKPVAQAGYKEGYLTKRGKNFGGWKTRYFVLQGPSLEYYESRGGTHLGSIVITGAQIGRQQRQTEKRDADDDNEYRHAFLIIESKRSASGQASRHVLCAESDEERDSWVEELVRYVSGQYNEDQVAVGTNVVSPVVAMPQGAIREPRSSTSSNPPTDLQGTPRRSTKDILIAKGPAVPLSQLAQDSSNAKLFSTPVYSDDATSSSPAKSSIVASLTERDTEMQLSSSLPVSSPLVEEPDVVPALNPRSNSELGHYSDLVDQRASAARSPEQRRKMKRMSMKPPTIRERSASPEKDPNTPRVDAHGKAKISGPMNGTLIPDGYKFGAREAPPPEQAPPHLPTSDRREKTKSRSFKNWGFGKSHGSDKAPPVAVPAYIPRAVFGVSLEESLDVAQIASLPAIVFRCIQYLEAKKAEQEEGIYRLSGSSAVIKGLKDRFNAEGDVDLLASDEYWDPHAIAGLLKTFLRDLPASILTRDLHLRFLSVIDFVDPQERIRELSRLISALPIANYSLLRALTAHLILIVQNANINKMTMRNVGIVFSPTLGIPAGVFSLMLGEFKRVFNVDGTLEEAPAPTDQEEAQAQSAARRNSQHYSEAAADQMLGLAGRALPVQQEDSPSDDGEDIIEESGTEATTEDAESVLDSSAGSTSMHAPQTIQIDSAGPSDFSQSGQRSRAAQLAATRGLSVTTSDKASRRHSRMVGLPASPRPPPQHPPPSHGASSGQGTSPSPHTGESATAIPHSPASNSPHRPT</sequence>
<dbReference type="Gene3D" id="2.30.29.30">
    <property type="entry name" value="Pleckstrin-homology domain (PH domain)/Phosphotyrosine-binding domain (PTB)"/>
    <property type="match status" value="1"/>
</dbReference>
<feature type="domain" description="PH" evidence="4">
    <location>
        <begin position="842"/>
        <end position="952"/>
    </location>
</feature>
<feature type="compositionally biased region" description="Polar residues" evidence="2">
    <location>
        <begin position="645"/>
        <end position="684"/>
    </location>
</feature>
<gene>
    <name evidence="7" type="ORF">BD311DRAFT_754280</name>
</gene>
<feature type="compositionally biased region" description="Polar residues" evidence="2">
    <location>
        <begin position="207"/>
        <end position="224"/>
    </location>
</feature>
<feature type="compositionally biased region" description="Low complexity" evidence="2">
    <location>
        <begin position="362"/>
        <end position="371"/>
    </location>
</feature>
<dbReference type="EMBL" id="ML143404">
    <property type="protein sequence ID" value="TBU30732.1"/>
    <property type="molecule type" value="Genomic_DNA"/>
</dbReference>
<feature type="compositionally biased region" description="Polar residues" evidence="2">
    <location>
        <begin position="1558"/>
        <end position="1568"/>
    </location>
</feature>
<dbReference type="CDD" id="cd13277">
    <property type="entry name" value="PH_Bem3"/>
    <property type="match status" value="1"/>
</dbReference>
<dbReference type="SMART" id="SM00233">
    <property type="entry name" value="PH"/>
    <property type="match status" value="1"/>
</dbReference>
<keyword evidence="3" id="KW-0472">Membrane</keyword>
<dbReference type="Pfam" id="PF00787">
    <property type="entry name" value="PX"/>
    <property type="match status" value="1"/>
</dbReference>
<feature type="region of interest" description="Disordered" evidence="2">
    <location>
        <begin position="1057"/>
        <end position="1199"/>
    </location>
</feature>
<feature type="region of interest" description="Disordered" evidence="2">
    <location>
        <begin position="555"/>
        <end position="698"/>
    </location>
</feature>
<feature type="compositionally biased region" description="Pro residues" evidence="2">
    <location>
        <begin position="1539"/>
        <end position="1550"/>
    </location>
</feature>
<dbReference type="PROSITE" id="PS50003">
    <property type="entry name" value="PH_DOMAIN"/>
    <property type="match status" value="1"/>
</dbReference>
<keyword evidence="1" id="KW-0343">GTPase activation</keyword>
<feature type="region of interest" description="Disordered" evidence="2">
    <location>
        <begin position="1404"/>
        <end position="1428"/>
    </location>
</feature>
<keyword evidence="3" id="KW-0812">Transmembrane</keyword>
<dbReference type="SMART" id="SM00324">
    <property type="entry name" value="RhoGAP"/>
    <property type="match status" value="1"/>
</dbReference>
<evidence type="ECO:0000256" key="3">
    <source>
        <dbReference type="SAM" id="Phobius"/>
    </source>
</evidence>
<evidence type="ECO:0000259" key="5">
    <source>
        <dbReference type="PROSITE" id="PS50195"/>
    </source>
</evidence>
<keyword evidence="3" id="KW-1133">Transmembrane helix</keyword>
<evidence type="ECO:0008006" key="8">
    <source>
        <dbReference type="Google" id="ProtNLM"/>
    </source>
</evidence>
<dbReference type="InterPro" id="IPR000198">
    <property type="entry name" value="RhoGAP_dom"/>
</dbReference>
<dbReference type="SUPFAM" id="SSF48350">
    <property type="entry name" value="GTPase activation domain, GAP"/>
    <property type="match status" value="1"/>
</dbReference>